<dbReference type="Proteomes" id="UP000186309">
    <property type="component" value="Chromosome"/>
</dbReference>
<proteinExistence type="predicted"/>
<keyword evidence="2" id="KW-1185">Reference proteome</keyword>
<dbReference type="RefSeq" id="WP_076344100.1">
    <property type="nucleotide sequence ID" value="NZ_CP019082.1"/>
</dbReference>
<evidence type="ECO:0000313" key="1">
    <source>
        <dbReference type="EMBL" id="APW59861.1"/>
    </source>
</evidence>
<protein>
    <submittedName>
        <fullName evidence="1">Uncharacterized protein</fullName>
    </submittedName>
</protein>
<name>A0A1U7CLR1_9BACT</name>
<dbReference type="EMBL" id="CP019082">
    <property type="protein sequence ID" value="APW59861.1"/>
    <property type="molecule type" value="Genomic_DNA"/>
</dbReference>
<dbReference type="KEGG" id="pbor:BSF38_01320"/>
<evidence type="ECO:0000313" key="2">
    <source>
        <dbReference type="Proteomes" id="UP000186309"/>
    </source>
</evidence>
<dbReference type="STRING" id="1387353.BSF38_01320"/>
<dbReference type="AlphaFoldDB" id="A0A1U7CLR1"/>
<dbReference type="OrthoDB" id="283897at2"/>
<accession>A0A1U7CLR1</accession>
<reference evidence="2" key="1">
    <citation type="submission" date="2016-12" db="EMBL/GenBank/DDBJ databases">
        <title>Comparative genomics of four Isosphaeraceae planctomycetes: a common pool of plasmids and glycoside hydrolase genes.</title>
        <authorList>
            <person name="Ivanova A."/>
        </authorList>
    </citation>
    <scope>NUCLEOTIDE SEQUENCE [LARGE SCALE GENOMIC DNA]</scope>
    <source>
        <strain evidence="2">PX4</strain>
    </source>
</reference>
<organism evidence="1 2">
    <name type="scientific">Paludisphaera borealis</name>
    <dbReference type="NCBI Taxonomy" id="1387353"/>
    <lineage>
        <taxon>Bacteria</taxon>
        <taxon>Pseudomonadati</taxon>
        <taxon>Planctomycetota</taxon>
        <taxon>Planctomycetia</taxon>
        <taxon>Isosphaerales</taxon>
        <taxon>Isosphaeraceae</taxon>
        <taxon>Paludisphaera</taxon>
    </lineage>
</organism>
<sequence>MSEADETLSIELIRWTFTVDPAHKAEIEAYLVDQGLEVLVRGEDTLVATWDEPEGEIDEVIEELWAINGQPFEVTHEEFHRANLMVYHYEESEADEKAVA</sequence>
<gene>
    <name evidence="1" type="ORF">BSF38_01320</name>
</gene>